<proteinExistence type="predicted"/>
<reference evidence="1" key="1">
    <citation type="journal article" date="2012" name="Nature">
        <title>The tomato genome sequence provides insights into fleshy fruit evolution.</title>
        <authorList>
            <consortium name="Tomato Genome Consortium"/>
        </authorList>
    </citation>
    <scope>NUCLEOTIDE SEQUENCE [LARGE SCALE GENOMIC DNA]</scope>
    <source>
        <strain evidence="1">cv. Heinz 1706</strain>
    </source>
</reference>
<keyword evidence="2" id="KW-1185">Reference proteome</keyword>
<organism evidence="1">
    <name type="scientific">Solanum lycopersicum</name>
    <name type="common">Tomato</name>
    <name type="synonym">Lycopersicon esculentum</name>
    <dbReference type="NCBI Taxonomy" id="4081"/>
    <lineage>
        <taxon>Eukaryota</taxon>
        <taxon>Viridiplantae</taxon>
        <taxon>Streptophyta</taxon>
        <taxon>Embryophyta</taxon>
        <taxon>Tracheophyta</taxon>
        <taxon>Spermatophyta</taxon>
        <taxon>Magnoliopsida</taxon>
        <taxon>eudicotyledons</taxon>
        <taxon>Gunneridae</taxon>
        <taxon>Pentapetalae</taxon>
        <taxon>asterids</taxon>
        <taxon>lamiids</taxon>
        <taxon>Solanales</taxon>
        <taxon>Solanaceae</taxon>
        <taxon>Solanoideae</taxon>
        <taxon>Solaneae</taxon>
        <taxon>Solanum</taxon>
        <taxon>Solanum subgen. Lycopersicon</taxon>
    </lineage>
</organism>
<accession>A0A3Q7EBW1</accession>
<dbReference type="Proteomes" id="UP000004994">
    <property type="component" value="Chromosome 1"/>
</dbReference>
<dbReference type="EnsemblPlants" id="Solyc01g016805.1.1">
    <property type="protein sequence ID" value="Solyc01g016805.1.1.1"/>
    <property type="gene ID" value="Solyc01g016805.1"/>
</dbReference>
<dbReference type="Gramene" id="Solyc01g016805.1.1">
    <property type="protein sequence ID" value="Solyc01g016805.1.1.1"/>
    <property type="gene ID" value="Solyc01g016805.1"/>
</dbReference>
<evidence type="ECO:0000313" key="2">
    <source>
        <dbReference type="Proteomes" id="UP000004994"/>
    </source>
</evidence>
<dbReference type="AlphaFoldDB" id="A0A3Q7EBW1"/>
<sequence>VISLHGAQRDTWHVLLAIRMHLHKR</sequence>
<evidence type="ECO:0000313" key="1">
    <source>
        <dbReference type="EnsemblPlants" id="Solyc01g016805.1.1.1"/>
    </source>
</evidence>
<protein>
    <submittedName>
        <fullName evidence="1">Uncharacterized protein</fullName>
    </submittedName>
</protein>
<name>A0A3Q7EBW1_SOLLC</name>
<reference evidence="1" key="2">
    <citation type="submission" date="2019-01" db="UniProtKB">
        <authorList>
            <consortium name="EnsemblPlants"/>
        </authorList>
    </citation>
    <scope>IDENTIFICATION</scope>
    <source>
        <strain evidence="1">cv. Heinz 1706</strain>
    </source>
</reference>
<dbReference type="InParanoid" id="A0A3Q7EBW1"/>